<reference evidence="7 8" key="1">
    <citation type="journal article" date="2011" name="J. Bacteriol.">
        <title>Complete genome sequence of the industrial strain Ketogulonicigenium vulgare WSH-001.</title>
        <authorList>
            <person name="Liu L."/>
            <person name="Li Y."/>
            <person name="Zhang J."/>
            <person name="Zhou Z."/>
            <person name="Liu J."/>
            <person name="Li X."/>
            <person name="Zhou J."/>
            <person name="Du G."/>
            <person name="Wang L."/>
            <person name="Chen J."/>
        </authorList>
    </citation>
    <scope>NUCLEOTIDE SEQUENCE [LARGE SCALE GENOMIC DNA]</scope>
    <source>
        <strain evidence="7 8">WSH-001</strain>
        <plasmid evidence="8">pKVU_100</plasmid>
    </source>
</reference>
<dbReference type="GO" id="GO:0043190">
    <property type="term" value="C:ATP-binding cassette (ABC) transporter complex"/>
    <property type="evidence" value="ECO:0007669"/>
    <property type="project" value="InterPro"/>
</dbReference>
<dbReference type="Gene3D" id="3.10.105.10">
    <property type="entry name" value="Dipeptide-binding Protein, Domain 3"/>
    <property type="match status" value="1"/>
</dbReference>
<accession>F9YBC1</accession>
<organism evidence="7 8">
    <name type="scientific">Ketogulonicigenium vulgare (strain WSH-001)</name>
    <dbReference type="NCBI Taxonomy" id="759362"/>
    <lineage>
        <taxon>Bacteria</taxon>
        <taxon>Pseudomonadati</taxon>
        <taxon>Pseudomonadota</taxon>
        <taxon>Alphaproteobacteria</taxon>
        <taxon>Rhodobacterales</taxon>
        <taxon>Roseobacteraceae</taxon>
        <taxon>Ketogulonicigenium</taxon>
    </lineage>
</organism>
<keyword evidence="8" id="KW-1185">Reference proteome</keyword>
<evidence type="ECO:0000313" key="8">
    <source>
        <dbReference type="Proteomes" id="UP000000692"/>
    </source>
</evidence>
<comment type="similarity">
    <text evidence="2">Belongs to the bacterial solute-binding protein 5 family.</text>
</comment>
<dbReference type="EMBL" id="CP002019">
    <property type="protein sequence ID" value="AEM42673.1"/>
    <property type="molecule type" value="Genomic_DNA"/>
</dbReference>
<name>F9YBC1_KETVW</name>
<dbReference type="PATRIC" id="fig|759362.5.peg.2949"/>
<feature type="chain" id="PRO_5003391960" evidence="5">
    <location>
        <begin position="23"/>
        <end position="500"/>
    </location>
</feature>
<keyword evidence="4 5" id="KW-0732">Signal</keyword>
<keyword evidence="7" id="KW-0614">Plasmid</keyword>
<dbReference type="AlphaFoldDB" id="F9YBC1"/>
<dbReference type="RefSeq" id="WP_013368603.1">
    <property type="nucleotide sequence ID" value="NC_017386.1"/>
</dbReference>
<dbReference type="Gene3D" id="3.90.76.10">
    <property type="entry name" value="Dipeptide-binding Protein, Domain 1"/>
    <property type="match status" value="1"/>
</dbReference>
<evidence type="ECO:0000259" key="6">
    <source>
        <dbReference type="Pfam" id="PF00496"/>
    </source>
</evidence>
<dbReference type="HOGENOM" id="CLU_017028_7_4_5"/>
<sequence>MKNRLLFALTSSALLAVSPALAQDRSDARVAVAITETISGYNPYSDPVVLLSSVWCQIYGCVTRYDFAEGAFVPYLAESVEALDDLTWEIKLPAGLTRHNGEPVVAADIVHSIEYLGSNPNSGKSYLVAGWETVEAIDDLTVRITTATPDATVRDNLAGVAVTSKALFDAHGEDMFAAAPYGAGPYMLSDLSIGQHIVIARNDGHPLLSDNNPAQIMYRIMPEPEQRVTALANGEVQIAQSVPPQLIGRVNDMQNARVETTNSVEMMFLAMSPKTHPWDIPEARQAVAHAINREAIVRAILQGQANILEGPVSAGQIGHDPAFTSPYDYNPARARELLASVGLEGVEVTLSTPVGRYTADRQITEAMVPMLEEAGFNVTLDTPEWATLWANVQQGEVPFYYMGRGSMIDPSRALHQYFATGGSPRIGFSDPELDALLAAERAAFDPADRAEKMQAAIARLVDQAPAAFMWQHQMAWGVANEITFAPHPADQVNGWEIFID</sequence>
<proteinExistence type="inferred from homology"/>
<dbReference type="GO" id="GO:0015833">
    <property type="term" value="P:peptide transport"/>
    <property type="evidence" value="ECO:0007669"/>
    <property type="project" value="TreeGrafter"/>
</dbReference>
<dbReference type="Gene3D" id="3.40.190.10">
    <property type="entry name" value="Periplasmic binding protein-like II"/>
    <property type="match status" value="1"/>
</dbReference>
<dbReference type="InterPro" id="IPR030678">
    <property type="entry name" value="Peptide/Ni-bd"/>
</dbReference>
<evidence type="ECO:0000256" key="5">
    <source>
        <dbReference type="SAM" id="SignalP"/>
    </source>
</evidence>
<dbReference type="PANTHER" id="PTHR30290">
    <property type="entry name" value="PERIPLASMIC BINDING COMPONENT OF ABC TRANSPORTER"/>
    <property type="match status" value="1"/>
</dbReference>
<feature type="domain" description="Solute-binding protein family 5" evidence="6">
    <location>
        <begin position="72"/>
        <end position="422"/>
    </location>
</feature>
<protein>
    <submittedName>
        <fullName evidence="7">ABC-type dipeptide/oligopeptide/nickel transport system, periplasmic component</fullName>
    </submittedName>
</protein>
<dbReference type="Pfam" id="PF00496">
    <property type="entry name" value="SBP_bac_5"/>
    <property type="match status" value="1"/>
</dbReference>
<dbReference type="SUPFAM" id="SSF53850">
    <property type="entry name" value="Periplasmic binding protein-like II"/>
    <property type="match status" value="1"/>
</dbReference>
<dbReference type="Proteomes" id="UP000000692">
    <property type="component" value="Plasmid 1"/>
</dbReference>
<geneLocation type="plasmid" evidence="8">
    <name>pKVU_100</name>
</geneLocation>
<evidence type="ECO:0000256" key="3">
    <source>
        <dbReference type="ARBA" id="ARBA00022448"/>
    </source>
</evidence>
<gene>
    <name evidence="7" type="primary">oppA9</name>
    <name evidence="7" type="ordered locus">KVU_PA0256</name>
</gene>
<dbReference type="GO" id="GO:0030288">
    <property type="term" value="C:outer membrane-bounded periplasmic space"/>
    <property type="evidence" value="ECO:0007669"/>
    <property type="project" value="UniProtKB-ARBA"/>
</dbReference>
<evidence type="ECO:0000256" key="1">
    <source>
        <dbReference type="ARBA" id="ARBA00004418"/>
    </source>
</evidence>
<evidence type="ECO:0000256" key="2">
    <source>
        <dbReference type="ARBA" id="ARBA00005695"/>
    </source>
</evidence>
<evidence type="ECO:0000313" key="7">
    <source>
        <dbReference type="EMBL" id="AEM42673.1"/>
    </source>
</evidence>
<dbReference type="PANTHER" id="PTHR30290:SF9">
    <property type="entry name" value="OLIGOPEPTIDE-BINDING PROTEIN APPA"/>
    <property type="match status" value="1"/>
</dbReference>
<evidence type="ECO:0000256" key="4">
    <source>
        <dbReference type="ARBA" id="ARBA00022729"/>
    </source>
</evidence>
<comment type="subcellular location">
    <subcellularLocation>
        <location evidence="1">Periplasm</location>
    </subcellularLocation>
</comment>
<feature type="signal peptide" evidence="5">
    <location>
        <begin position="1"/>
        <end position="22"/>
    </location>
</feature>
<keyword evidence="3" id="KW-0813">Transport</keyword>
<dbReference type="InterPro" id="IPR000914">
    <property type="entry name" value="SBP_5_dom"/>
</dbReference>
<dbReference type="KEGG" id="kvl:KVU_PA0256"/>
<dbReference type="GO" id="GO:1904680">
    <property type="term" value="F:peptide transmembrane transporter activity"/>
    <property type="evidence" value="ECO:0007669"/>
    <property type="project" value="TreeGrafter"/>
</dbReference>
<dbReference type="InterPro" id="IPR039424">
    <property type="entry name" value="SBP_5"/>
</dbReference>
<dbReference type="OrthoDB" id="9803988at2"/>
<dbReference type="PIRSF" id="PIRSF002741">
    <property type="entry name" value="MppA"/>
    <property type="match status" value="1"/>
</dbReference>